<organism evidence="3 4">
    <name type="scientific">Geoanaerobacter pelophilus</name>
    <dbReference type="NCBI Taxonomy" id="60036"/>
    <lineage>
        <taxon>Bacteria</taxon>
        <taxon>Pseudomonadati</taxon>
        <taxon>Thermodesulfobacteriota</taxon>
        <taxon>Desulfuromonadia</taxon>
        <taxon>Geobacterales</taxon>
        <taxon>Geobacteraceae</taxon>
        <taxon>Geoanaerobacter</taxon>
    </lineage>
</organism>
<dbReference type="PANTHER" id="PTHR21234">
    <property type="entry name" value="PURINE NUCLEOSIDE PHOSPHORYLASE"/>
    <property type="match status" value="1"/>
</dbReference>
<dbReference type="Gene3D" id="3.40.50.1580">
    <property type="entry name" value="Nucleoside phosphorylase domain"/>
    <property type="match status" value="1"/>
</dbReference>
<feature type="signal peptide" evidence="1">
    <location>
        <begin position="1"/>
        <end position="26"/>
    </location>
</feature>
<dbReference type="GO" id="GO:0009116">
    <property type="term" value="P:nucleoside metabolic process"/>
    <property type="evidence" value="ECO:0007669"/>
    <property type="project" value="InterPro"/>
</dbReference>
<keyword evidence="4" id="KW-1185">Reference proteome</keyword>
<dbReference type="InterPro" id="IPR000845">
    <property type="entry name" value="Nucleoside_phosphorylase_d"/>
</dbReference>
<evidence type="ECO:0000256" key="1">
    <source>
        <dbReference type="SAM" id="SignalP"/>
    </source>
</evidence>
<dbReference type="CDD" id="cd09008">
    <property type="entry name" value="MTAN"/>
    <property type="match status" value="1"/>
</dbReference>
<dbReference type="RefSeq" id="WP_214171416.1">
    <property type="nucleotide sequence ID" value="NZ_JAHCVJ010000003.1"/>
</dbReference>
<dbReference type="EMBL" id="JAHCVJ010000003">
    <property type="protein sequence ID" value="MBT0664661.1"/>
    <property type="molecule type" value="Genomic_DNA"/>
</dbReference>
<dbReference type="PROSITE" id="PS51257">
    <property type="entry name" value="PROKAR_LIPOPROTEIN"/>
    <property type="match status" value="1"/>
</dbReference>
<gene>
    <name evidence="3" type="ORF">KI809_10155</name>
</gene>
<evidence type="ECO:0000259" key="2">
    <source>
        <dbReference type="Pfam" id="PF01048"/>
    </source>
</evidence>
<dbReference type="InterPro" id="IPR035994">
    <property type="entry name" value="Nucleoside_phosphorylase_sf"/>
</dbReference>
<dbReference type="Pfam" id="PF01048">
    <property type="entry name" value="PNP_UDP_1"/>
    <property type="match status" value="1"/>
</dbReference>
<evidence type="ECO:0000313" key="4">
    <source>
        <dbReference type="Proteomes" id="UP000811899"/>
    </source>
</evidence>
<comment type="caution">
    <text evidence="3">The sequence shown here is derived from an EMBL/GenBank/DDBJ whole genome shotgun (WGS) entry which is preliminary data.</text>
</comment>
<accession>A0AAW4LBV2</accession>
<dbReference type="Proteomes" id="UP000811899">
    <property type="component" value="Unassembled WGS sequence"/>
</dbReference>
<proteinExistence type="predicted"/>
<feature type="domain" description="Nucleoside phosphorylase" evidence="2">
    <location>
        <begin position="35"/>
        <end position="305"/>
    </location>
</feature>
<protein>
    <submittedName>
        <fullName evidence="3">5'-methylthioadenosine/S-adenosylhomocysteine nucleosidase</fullName>
    </submittedName>
</protein>
<keyword evidence="1" id="KW-0732">Signal</keyword>
<feature type="chain" id="PRO_5043913114" evidence="1">
    <location>
        <begin position="27"/>
        <end position="310"/>
    </location>
</feature>
<dbReference type="SUPFAM" id="SSF53167">
    <property type="entry name" value="Purine and uridine phosphorylases"/>
    <property type="match status" value="1"/>
</dbReference>
<name>A0AAW4LBV2_9BACT</name>
<dbReference type="GO" id="GO:0003824">
    <property type="term" value="F:catalytic activity"/>
    <property type="evidence" value="ECO:0007669"/>
    <property type="project" value="InterPro"/>
</dbReference>
<evidence type="ECO:0000313" key="3">
    <source>
        <dbReference type="EMBL" id="MBT0664661.1"/>
    </source>
</evidence>
<dbReference type="PANTHER" id="PTHR21234:SF42">
    <property type="entry name" value="PHOSPHORYLASE SUPERFAMILY PROTEIN"/>
    <property type="match status" value="1"/>
</dbReference>
<sequence>MLQTIYRVVVALVCIAWITGCSTVQQAVVPAATPRLAIISAFDAELDKLRAATEISETRVINGRSHYLGKLAGHDVVLLLSGFSMVNATMTTQALLDRFPVRGIVFSGIAGGVNPGLRVGDVTVPAQWGNYHEQTFARETPSGWDPGHFSGDFPNYGMMFPRASSVIVPDAAPDKLERRFWFAVDTKALVTAQQVAGKVRLNRCIAQGECLEHEPRVVVGGNGVSGPTFVDNSAYRSWVWDTFKADALDMETAAVAMVAYVNKVPYIAFRSLSDLAGGGPGKNEEKIFGRLAADNSATVVIEYLKALPVR</sequence>
<dbReference type="AlphaFoldDB" id="A0AAW4LBV2"/>
<reference evidence="3 4" key="1">
    <citation type="submission" date="2021-05" db="EMBL/GenBank/DDBJ databases">
        <title>The draft genome of Geobacter pelophilus DSM 12255.</title>
        <authorList>
            <person name="Xu Z."/>
            <person name="Masuda Y."/>
            <person name="Itoh H."/>
            <person name="Senoo K."/>
        </authorList>
    </citation>
    <scope>NUCLEOTIDE SEQUENCE [LARGE SCALE GENOMIC DNA]</scope>
    <source>
        <strain evidence="3 4">DSM 12255</strain>
    </source>
</reference>